<accession>A0A6G2BIV9</accession>
<organism evidence="1 2">
    <name type="scientific">Streptomyces taklimakanensis</name>
    <dbReference type="NCBI Taxonomy" id="2569853"/>
    <lineage>
        <taxon>Bacteria</taxon>
        <taxon>Bacillati</taxon>
        <taxon>Actinomycetota</taxon>
        <taxon>Actinomycetes</taxon>
        <taxon>Kitasatosporales</taxon>
        <taxon>Streptomycetaceae</taxon>
        <taxon>Streptomyces</taxon>
    </lineage>
</organism>
<dbReference type="PANTHER" id="PTHR42305:SF1">
    <property type="entry name" value="MEMBRANE PROTEIN RV1733C-RELATED"/>
    <property type="match status" value="1"/>
</dbReference>
<dbReference type="InterPro" id="IPR039708">
    <property type="entry name" value="MT1774/Rv1733c-like"/>
</dbReference>
<keyword evidence="2" id="KW-1185">Reference proteome</keyword>
<dbReference type="AlphaFoldDB" id="A0A6G2BIV9"/>
<dbReference type="Proteomes" id="UP000473014">
    <property type="component" value="Unassembled WGS sequence"/>
</dbReference>
<evidence type="ECO:0000313" key="1">
    <source>
        <dbReference type="EMBL" id="MTE21993.1"/>
    </source>
</evidence>
<sequence length="194" mass="21334">MRSIAGLWRWRRNPLCRGTDRAEGWITLCAVLTVLLAAPVAALWGGHTAHETLSGIVREQHRERHQVWATVAETSPGGSDAPETDSDRRVAATWTAVDGSTHSGTVVTDRATEPGDRLRVWIDARGEVTTRPMDADTAASHAALAGVGTGVLTALLVEVVRRLVVRRLVSWRYARWEEEWARVGPDWGWAGRSN</sequence>
<dbReference type="EMBL" id="WIXO01000001">
    <property type="protein sequence ID" value="MTE21993.1"/>
    <property type="molecule type" value="Genomic_DNA"/>
</dbReference>
<dbReference type="RefSeq" id="WP_162466614.1">
    <property type="nucleotide sequence ID" value="NZ_WIXO01000001.1"/>
</dbReference>
<gene>
    <name evidence="1" type="ORF">F0L17_23340</name>
</gene>
<comment type="caution">
    <text evidence="1">The sequence shown here is derived from an EMBL/GenBank/DDBJ whole genome shotgun (WGS) entry which is preliminary data.</text>
</comment>
<dbReference type="PANTHER" id="PTHR42305">
    <property type="entry name" value="MEMBRANE PROTEIN RV1733C-RELATED"/>
    <property type="match status" value="1"/>
</dbReference>
<proteinExistence type="predicted"/>
<reference evidence="1 2" key="1">
    <citation type="submission" date="2019-11" db="EMBL/GenBank/DDBJ databases">
        <authorList>
            <person name="Yuan L."/>
        </authorList>
    </citation>
    <scope>NUCLEOTIDE SEQUENCE [LARGE SCALE GENOMIC DNA]</scope>
    <source>
        <strain evidence="1 2">TRM43335</strain>
    </source>
</reference>
<protein>
    <submittedName>
        <fullName evidence="1">Uncharacterized protein</fullName>
    </submittedName>
</protein>
<evidence type="ECO:0000313" key="2">
    <source>
        <dbReference type="Proteomes" id="UP000473014"/>
    </source>
</evidence>
<name>A0A6G2BIV9_9ACTN</name>